<dbReference type="Gene3D" id="3.40.50.150">
    <property type="entry name" value="Vaccinia Virus protein VP39"/>
    <property type="match status" value="1"/>
</dbReference>
<gene>
    <name evidence="5" type="ORF">GCM10009627_24800</name>
</gene>
<dbReference type="InterPro" id="IPR029063">
    <property type="entry name" value="SAM-dependent_MTases_sf"/>
</dbReference>
<evidence type="ECO:0000256" key="1">
    <source>
        <dbReference type="ARBA" id="ARBA00022603"/>
    </source>
</evidence>
<evidence type="ECO:0000313" key="5">
    <source>
        <dbReference type="EMBL" id="GAA1494134.1"/>
    </source>
</evidence>
<dbReference type="PANTHER" id="PTHR43464">
    <property type="entry name" value="METHYLTRANSFERASE"/>
    <property type="match status" value="1"/>
</dbReference>
<dbReference type="SUPFAM" id="SSF53335">
    <property type="entry name" value="S-adenosyl-L-methionine-dependent methyltransferases"/>
    <property type="match status" value="1"/>
</dbReference>
<evidence type="ECO:0000259" key="4">
    <source>
        <dbReference type="Pfam" id="PF13649"/>
    </source>
</evidence>
<comment type="caution">
    <text evidence="5">The sequence shown here is derived from an EMBL/GenBank/DDBJ whole genome shotgun (WGS) entry which is preliminary data.</text>
</comment>
<reference evidence="5 6" key="1">
    <citation type="journal article" date="2019" name="Int. J. Syst. Evol. Microbiol.">
        <title>The Global Catalogue of Microorganisms (GCM) 10K type strain sequencing project: providing services to taxonomists for standard genome sequencing and annotation.</title>
        <authorList>
            <consortium name="The Broad Institute Genomics Platform"/>
            <consortium name="The Broad Institute Genome Sequencing Center for Infectious Disease"/>
            <person name="Wu L."/>
            <person name="Ma J."/>
        </authorList>
    </citation>
    <scope>NUCLEOTIDE SEQUENCE [LARGE SCALE GENOMIC DNA]</scope>
    <source>
        <strain evidence="5 6">JCM 12140</strain>
    </source>
</reference>
<dbReference type="Pfam" id="PF13649">
    <property type="entry name" value="Methyltransf_25"/>
    <property type="match status" value="1"/>
</dbReference>
<dbReference type="GO" id="GO:0008168">
    <property type="term" value="F:methyltransferase activity"/>
    <property type="evidence" value="ECO:0007669"/>
    <property type="project" value="UniProtKB-KW"/>
</dbReference>
<feature type="domain" description="Methyltransferase" evidence="4">
    <location>
        <begin position="46"/>
        <end position="135"/>
    </location>
</feature>
<keyword evidence="6" id="KW-1185">Reference proteome</keyword>
<organism evidence="5 6">
    <name type="scientific">Curtobacterium herbarum</name>
    <dbReference type="NCBI Taxonomy" id="150122"/>
    <lineage>
        <taxon>Bacteria</taxon>
        <taxon>Bacillati</taxon>
        <taxon>Actinomycetota</taxon>
        <taxon>Actinomycetes</taxon>
        <taxon>Micrococcales</taxon>
        <taxon>Microbacteriaceae</taxon>
        <taxon>Curtobacterium</taxon>
    </lineage>
</organism>
<sequence>MGTNVEAAYTDRAAEYVEHLGTMASVHPSDVQLVSAWAADVEGPLLDAGCGPGHWTAFLAEQGHDVHGIDSVPAFVDHARGSHPGVPFAVGSLDALDVAADTHGGVLAWYSLIHHDPESIRVPLDEFARVLRPGGTLLVGFFVGSVVQAFDHAVVTAWWWSAEALEQELHAAGFDVVETHTRVAASGSPRPHGAVLARLRATA</sequence>
<dbReference type="EMBL" id="BAAAJX010000014">
    <property type="protein sequence ID" value="GAA1494134.1"/>
    <property type="molecule type" value="Genomic_DNA"/>
</dbReference>
<keyword evidence="1 5" id="KW-0489">Methyltransferase</keyword>
<dbReference type="InterPro" id="IPR041698">
    <property type="entry name" value="Methyltransf_25"/>
</dbReference>
<evidence type="ECO:0000256" key="3">
    <source>
        <dbReference type="ARBA" id="ARBA00022691"/>
    </source>
</evidence>
<proteinExistence type="predicted"/>
<dbReference type="PANTHER" id="PTHR43464:SF19">
    <property type="entry name" value="UBIQUINONE BIOSYNTHESIS O-METHYLTRANSFERASE, MITOCHONDRIAL"/>
    <property type="match status" value="1"/>
</dbReference>
<keyword evidence="2" id="KW-0808">Transferase</keyword>
<accession>A0ABN1ZFN2</accession>
<name>A0ABN1ZFN2_9MICO</name>
<evidence type="ECO:0000256" key="2">
    <source>
        <dbReference type="ARBA" id="ARBA00022679"/>
    </source>
</evidence>
<dbReference type="GO" id="GO:0032259">
    <property type="term" value="P:methylation"/>
    <property type="evidence" value="ECO:0007669"/>
    <property type="project" value="UniProtKB-KW"/>
</dbReference>
<dbReference type="Proteomes" id="UP001501742">
    <property type="component" value="Unassembled WGS sequence"/>
</dbReference>
<keyword evidence="3" id="KW-0949">S-adenosyl-L-methionine</keyword>
<evidence type="ECO:0000313" key="6">
    <source>
        <dbReference type="Proteomes" id="UP001501742"/>
    </source>
</evidence>
<dbReference type="RefSeq" id="WP_204607938.1">
    <property type="nucleotide sequence ID" value="NZ_BAAAJX010000014.1"/>
</dbReference>
<protein>
    <submittedName>
        <fullName evidence="5">Class I SAM-dependent methyltransferase</fullName>
    </submittedName>
</protein>
<dbReference type="CDD" id="cd02440">
    <property type="entry name" value="AdoMet_MTases"/>
    <property type="match status" value="1"/>
</dbReference>